<dbReference type="GO" id="GO:0004342">
    <property type="term" value="F:glucosamine-6-phosphate deaminase activity"/>
    <property type="evidence" value="ECO:0007669"/>
    <property type="project" value="InterPro"/>
</dbReference>
<feature type="domain" description="Glucosamine/galactosamine-6-phosphate isomerase" evidence="2">
    <location>
        <begin position="17"/>
        <end position="221"/>
    </location>
</feature>
<dbReference type="InterPro" id="IPR004547">
    <property type="entry name" value="Glucosamine6P_isomerase"/>
</dbReference>
<dbReference type="InterPro" id="IPR006148">
    <property type="entry name" value="Glc/Gal-6P_isomerase"/>
</dbReference>
<accession>A0A1N6DQK4</accession>
<keyword evidence="1" id="KW-0378">Hydrolase</keyword>
<dbReference type="Pfam" id="PF01182">
    <property type="entry name" value="Glucosamine_iso"/>
    <property type="match status" value="1"/>
</dbReference>
<dbReference type="SUPFAM" id="SSF100950">
    <property type="entry name" value="NagB/RpiA/CoA transferase-like"/>
    <property type="match status" value="1"/>
</dbReference>
<keyword evidence="4" id="KW-1185">Reference proteome</keyword>
<proteinExistence type="predicted"/>
<dbReference type="GO" id="GO:0006043">
    <property type="term" value="P:glucosamine catabolic process"/>
    <property type="evidence" value="ECO:0007669"/>
    <property type="project" value="TreeGrafter"/>
</dbReference>
<dbReference type="InterPro" id="IPR018321">
    <property type="entry name" value="Glucosamine6P_isomerase_CS"/>
</dbReference>
<dbReference type="InterPro" id="IPR037171">
    <property type="entry name" value="NagB/RpiA_transferase-like"/>
</dbReference>
<dbReference type="GO" id="GO:0019262">
    <property type="term" value="P:N-acetylneuraminate catabolic process"/>
    <property type="evidence" value="ECO:0007669"/>
    <property type="project" value="TreeGrafter"/>
</dbReference>
<evidence type="ECO:0000313" key="3">
    <source>
        <dbReference type="EMBL" id="SIN72944.1"/>
    </source>
</evidence>
<dbReference type="AlphaFoldDB" id="A0A1N6DQK4"/>
<evidence type="ECO:0000256" key="1">
    <source>
        <dbReference type="ARBA" id="ARBA00022801"/>
    </source>
</evidence>
<dbReference type="Gene3D" id="3.40.50.1360">
    <property type="match status" value="1"/>
</dbReference>
<protein>
    <submittedName>
        <fullName evidence="3">Galactosamine-6-phosphate isomerase</fullName>
    </submittedName>
</protein>
<dbReference type="GO" id="GO:0042802">
    <property type="term" value="F:identical protein binding"/>
    <property type="evidence" value="ECO:0007669"/>
    <property type="project" value="TreeGrafter"/>
</dbReference>
<dbReference type="RefSeq" id="WP_074223930.1">
    <property type="nucleotide sequence ID" value="NZ_FSRC01000001.1"/>
</dbReference>
<dbReference type="STRING" id="226505.SAMN05444394_1256"/>
<organism evidence="3 4">
    <name type="scientific">Algoriphagus halophilus</name>
    <dbReference type="NCBI Taxonomy" id="226505"/>
    <lineage>
        <taxon>Bacteria</taxon>
        <taxon>Pseudomonadati</taxon>
        <taxon>Bacteroidota</taxon>
        <taxon>Cytophagia</taxon>
        <taxon>Cytophagales</taxon>
        <taxon>Cyclobacteriaceae</taxon>
        <taxon>Algoriphagus</taxon>
    </lineage>
</organism>
<evidence type="ECO:0000259" key="2">
    <source>
        <dbReference type="Pfam" id="PF01182"/>
    </source>
</evidence>
<dbReference type="Proteomes" id="UP000185221">
    <property type="component" value="Unassembled WGS sequence"/>
</dbReference>
<gene>
    <name evidence="3" type="ORF">SAMN05444394_1256</name>
</gene>
<dbReference type="GO" id="GO:0005829">
    <property type="term" value="C:cytosol"/>
    <property type="evidence" value="ECO:0007669"/>
    <property type="project" value="TreeGrafter"/>
</dbReference>
<dbReference type="EMBL" id="FSRC01000001">
    <property type="protein sequence ID" value="SIN72944.1"/>
    <property type="molecule type" value="Genomic_DNA"/>
</dbReference>
<dbReference type="OrthoDB" id="9791139at2"/>
<reference evidence="4" key="1">
    <citation type="submission" date="2016-11" db="EMBL/GenBank/DDBJ databases">
        <authorList>
            <person name="Varghese N."/>
            <person name="Submissions S."/>
        </authorList>
    </citation>
    <scope>NUCLEOTIDE SEQUENCE [LARGE SCALE GENOMIC DNA]</scope>
    <source>
        <strain evidence="4">DSM 15292</strain>
    </source>
</reference>
<sequence>MNIHYCPDFDQMSQKGADLVHLAIAKKPNLLFCAASGGSPTGLYKLMVKKHHSNSEFFNRIHVVKLDEWVGLPENSEFTSEFDIQQKLLQQIEIPSERYLSFNAQTKNPKAECERVQESLGKIGPIDICILGIGQNGHIALNEPAKSLSVDCHVAKLSEITLSSGMIQNVGVLLEEGMTLGIGNILRSKMVILLIAGKGKEKALKALLKKEITPQLPASMLWLHPNVHVIIDESSIAS</sequence>
<evidence type="ECO:0000313" key="4">
    <source>
        <dbReference type="Proteomes" id="UP000185221"/>
    </source>
</evidence>
<dbReference type="PANTHER" id="PTHR11280:SF5">
    <property type="entry name" value="GLUCOSAMINE-6-PHOSPHATE ISOMERASE"/>
    <property type="match status" value="1"/>
</dbReference>
<dbReference type="GO" id="GO:0005975">
    <property type="term" value="P:carbohydrate metabolic process"/>
    <property type="evidence" value="ECO:0007669"/>
    <property type="project" value="InterPro"/>
</dbReference>
<dbReference type="GO" id="GO:0006046">
    <property type="term" value="P:N-acetylglucosamine catabolic process"/>
    <property type="evidence" value="ECO:0007669"/>
    <property type="project" value="TreeGrafter"/>
</dbReference>
<dbReference type="GO" id="GO:0016853">
    <property type="term" value="F:isomerase activity"/>
    <property type="evidence" value="ECO:0007669"/>
    <property type="project" value="UniProtKB-KW"/>
</dbReference>
<dbReference type="PANTHER" id="PTHR11280">
    <property type="entry name" value="GLUCOSAMINE-6-PHOSPHATE ISOMERASE"/>
    <property type="match status" value="1"/>
</dbReference>
<name>A0A1N6DQK4_9BACT</name>
<keyword evidence="3" id="KW-0413">Isomerase</keyword>
<dbReference type="PROSITE" id="PS01161">
    <property type="entry name" value="GLC_GALNAC_ISOMERASE"/>
    <property type="match status" value="1"/>
</dbReference>